<dbReference type="GO" id="GO:0032259">
    <property type="term" value="P:methylation"/>
    <property type="evidence" value="ECO:0007669"/>
    <property type="project" value="UniProtKB-KW"/>
</dbReference>
<feature type="domain" description="Methyltransferase" evidence="3">
    <location>
        <begin position="58"/>
        <end position="148"/>
    </location>
</feature>
<dbReference type="PANTHER" id="PTHR44942:SF4">
    <property type="entry name" value="METHYLTRANSFERASE TYPE 11 DOMAIN-CONTAINING PROTEIN"/>
    <property type="match status" value="1"/>
</dbReference>
<dbReference type="SUPFAM" id="SSF53335">
    <property type="entry name" value="S-adenosyl-L-methionine-dependent methyltransferases"/>
    <property type="match status" value="1"/>
</dbReference>
<organism evidence="4 5">
    <name type="scientific">Pseudanabaena catenata USMAC16</name>
    <dbReference type="NCBI Taxonomy" id="1855837"/>
    <lineage>
        <taxon>Bacteria</taxon>
        <taxon>Bacillati</taxon>
        <taxon>Cyanobacteriota</taxon>
        <taxon>Cyanophyceae</taxon>
        <taxon>Pseudanabaenales</taxon>
        <taxon>Pseudanabaenaceae</taxon>
        <taxon>Pseudanabaena</taxon>
    </lineage>
</organism>
<evidence type="ECO:0000259" key="3">
    <source>
        <dbReference type="Pfam" id="PF13649"/>
    </source>
</evidence>
<keyword evidence="5" id="KW-1185">Reference proteome</keyword>
<dbReference type="EMBL" id="VBTY01000256">
    <property type="protein sequence ID" value="MDG3496974.1"/>
    <property type="molecule type" value="Genomic_DNA"/>
</dbReference>
<evidence type="ECO:0000256" key="1">
    <source>
        <dbReference type="ARBA" id="ARBA00022603"/>
    </source>
</evidence>
<dbReference type="Proteomes" id="UP001152872">
    <property type="component" value="Unassembled WGS sequence"/>
</dbReference>
<name>A0A9X4MIY5_9CYAN</name>
<dbReference type="InterPro" id="IPR051052">
    <property type="entry name" value="Diverse_substrate_MTase"/>
</dbReference>
<dbReference type="GO" id="GO:0008168">
    <property type="term" value="F:methyltransferase activity"/>
    <property type="evidence" value="ECO:0007669"/>
    <property type="project" value="UniProtKB-KW"/>
</dbReference>
<dbReference type="InterPro" id="IPR041698">
    <property type="entry name" value="Methyltransf_25"/>
</dbReference>
<protein>
    <submittedName>
        <fullName evidence="4">Methyltransferase domain-containing protein</fullName>
    </submittedName>
</protein>
<evidence type="ECO:0000256" key="2">
    <source>
        <dbReference type="ARBA" id="ARBA00022679"/>
    </source>
</evidence>
<sequence>MKTIKNTTMTFTATHSTYDPTLFAGVAKYYSQYRPRYNDDLYQLLIEEFQLDGTGRLLDLATGTGLIAIALSNQFTEVIGLDPDPEMLREAQQEAELANIHNIQWINSQAENLSAQLGEFRLITIGRAYHWFDKPKVLQLASDRLIQGGGIAITYSHQDIWHSTESWKIAVLEVVKKYLGAKRRVGNGTIENLDATYAELPRLLEQSGFTTPLLKTIIIDKTWTIDSWVGYLYSTAFCRPDYFGDRLNAFEQEMRETLAALFPSGGFIEQIPFDIYLGHKN</sequence>
<dbReference type="AlphaFoldDB" id="A0A9X4MIY5"/>
<reference evidence="4" key="1">
    <citation type="submission" date="2019-05" db="EMBL/GenBank/DDBJ databases">
        <title>Whole genome sequencing of Pseudanabaena catenata USMAC16.</title>
        <authorList>
            <person name="Khan Z."/>
            <person name="Omar W.M."/>
            <person name="Convey P."/>
            <person name="Merican F."/>
            <person name="Najimudin N."/>
        </authorList>
    </citation>
    <scope>NUCLEOTIDE SEQUENCE</scope>
    <source>
        <strain evidence="4">USMAC16</strain>
    </source>
</reference>
<dbReference type="Gene3D" id="3.40.50.150">
    <property type="entry name" value="Vaccinia Virus protein VP39"/>
    <property type="match status" value="1"/>
</dbReference>
<gene>
    <name evidence="4" type="ORF">FEV09_20755</name>
</gene>
<keyword evidence="1 4" id="KW-0489">Methyltransferase</keyword>
<dbReference type="CDD" id="cd02440">
    <property type="entry name" value="AdoMet_MTases"/>
    <property type="match status" value="1"/>
</dbReference>
<dbReference type="PANTHER" id="PTHR44942">
    <property type="entry name" value="METHYLTRANSF_11 DOMAIN-CONTAINING PROTEIN"/>
    <property type="match status" value="1"/>
</dbReference>
<keyword evidence="2" id="KW-0808">Transferase</keyword>
<proteinExistence type="predicted"/>
<evidence type="ECO:0000313" key="5">
    <source>
        <dbReference type="Proteomes" id="UP001152872"/>
    </source>
</evidence>
<comment type="caution">
    <text evidence="4">The sequence shown here is derived from an EMBL/GenBank/DDBJ whole genome shotgun (WGS) entry which is preliminary data.</text>
</comment>
<dbReference type="RefSeq" id="WP_009629180.1">
    <property type="nucleotide sequence ID" value="NZ_VBTY01000256.1"/>
</dbReference>
<dbReference type="Pfam" id="PF13649">
    <property type="entry name" value="Methyltransf_25"/>
    <property type="match status" value="1"/>
</dbReference>
<evidence type="ECO:0000313" key="4">
    <source>
        <dbReference type="EMBL" id="MDG3496974.1"/>
    </source>
</evidence>
<dbReference type="InterPro" id="IPR029063">
    <property type="entry name" value="SAM-dependent_MTases_sf"/>
</dbReference>
<accession>A0A9X4MIY5</accession>